<feature type="transmembrane region" description="Helical" evidence="8">
    <location>
        <begin position="63"/>
        <end position="85"/>
    </location>
</feature>
<feature type="transmembrane region" description="Helical" evidence="8">
    <location>
        <begin position="265"/>
        <end position="291"/>
    </location>
</feature>
<feature type="transmembrane region" description="Helical" evidence="8">
    <location>
        <begin position="241"/>
        <end position="258"/>
    </location>
</feature>
<keyword evidence="7 8" id="KW-0472">Membrane</keyword>
<dbReference type="PANTHER" id="PTHR21716">
    <property type="entry name" value="TRANSMEMBRANE PROTEIN"/>
    <property type="match status" value="1"/>
</dbReference>
<dbReference type="AlphaFoldDB" id="A0A6N3F3V9"/>
<dbReference type="RefSeq" id="WP_421755760.1">
    <property type="nucleotide sequence ID" value="NZ_CACRTO010000027.1"/>
</dbReference>
<accession>A0A6N3F3V9</accession>
<feature type="transmembrane region" description="Helical" evidence="8">
    <location>
        <begin position="30"/>
        <end position="51"/>
    </location>
</feature>
<evidence type="ECO:0000256" key="7">
    <source>
        <dbReference type="ARBA" id="ARBA00023136"/>
    </source>
</evidence>
<keyword evidence="5 8" id="KW-0812">Transmembrane</keyword>
<evidence type="ECO:0000256" key="1">
    <source>
        <dbReference type="ARBA" id="ARBA00004651"/>
    </source>
</evidence>
<keyword evidence="4" id="KW-1003">Cell membrane</keyword>
<evidence type="ECO:0000256" key="4">
    <source>
        <dbReference type="ARBA" id="ARBA00022475"/>
    </source>
</evidence>
<keyword evidence="3" id="KW-0813">Transport</keyword>
<comment type="subcellular location">
    <subcellularLocation>
        <location evidence="1">Cell membrane</location>
        <topology evidence="1">Multi-pass membrane protein</topology>
    </subcellularLocation>
</comment>
<dbReference type="InterPro" id="IPR002549">
    <property type="entry name" value="AI-2E-like"/>
</dbReference>
<sequence length="360" mass="40031">MVIISTLLIGLIGYKIIENYQYFFNIVNKLWSLLLPVVYGFIIAYILNPLVKFIKVKFKIKESIAILSAYMLLTVVLLIGSIFLLPNMVNSLIDLTSNIPSYIKEAQEWINSILKNKEIQEIINSTGIMANINDLIAQVGLISVSILEGGISYAVTISGKVVRVFLGLLISIYVLVDKDRIIRESKKLTFLILKEKRAVKVIEGIRIYHNMIGAYIGIKAIDSTIIGFMALILLTIVKSEYAFLLAIVVGITNMIPYFGPFIGEIVGFLFNVFVSPTKGLIVFLVLLSLQLFDGWYLDPKLIGNKVGVRPLIIIVAVIIGGGFFGAIGMLLASPTAATIKIYYERLMIKNQEIIKNAEKS</sequence>
<feature type="transmembrane region" description="Helical" evidence="8">
    <location>
        <begin position="212"/>
        <end position="235"/>
    </location>
</feature>
<evidence type="ECO:0000256" key="2">
    <source>
        <dbReference type="ARBA" id="ARBA00009773"/>
    </source>
</evidence>
<evidence type="ECO:0000256" key="3">
    <source>
        <dbReference type="ARBA" id="ARBA00022448"/>
    </source>
</evidence>
<protein>
    <submittedName>
        <fullName evidence="9">AI-2 transport protein TqsA</fullName>
    </submittedName>
</protein>
<evidence type="ECO:0000256" key="6">
    <source>
        <dbReference type="ARBA" id="ARBA00022989"/>
    </source>
</evidence>
<evidence type="ECO:0000313" key="9">
    <source>
        <dbReference type="EMBL" id="VYU46672.1"/>
    </source>
</evidence>
<gene>
    <name evidence="9" type="primary">tqsA_3</name>
    <name evidence="9" type="ORF">CTLFYP3_02539</name>
</gene>
<dbReference type="EMBL" id="CACRTO010000027">
    <property type="protein sequence ID" value="VYU46672.1"/>
    <property type="molecule type" value="Genomic_DNA"/>
</dbReference>
<evidence type="ECO:0000256" key="5">
    <source>
        <dbReference type="ARBA" id="ARBA00022692"/>
    </source>
</evidence>
<organism evidence="9">
    <name type="scientific">Clostridium tertium</name>
    <dbReference type="NCBI Taxonomy" id="1559"/>
    <lineage>
        <taxon>Bacteria</taxon>
        <taxon>Bacillati</taxon>
        <taxon>Bacillota</taxon>
        <taxon>Clostridia</taxon>
        <taxon>Eubacteriales</taxon>
        <taxon>Clostridiaceae</taxon>
        <taxon>Clostridium</taxon>
    </lineage>
</organism>
<feature type="transmembrane region" description="Helical" evidence="8">
    <location>
        <begin position="311"/>
        <end position="332"/>
    </location>
</feature>
<name>A0A6N3F3V9_9CLOT</name>
<dbReference type="GO" id="GO:0005886">
    <property type="term" value="C:plasma membrane"/>
    <property type="evidence" value="ECO:0007669"/>
    <property type="project" value="UniProtKB-SubCell"/>
</dbReference>
<reference evidence="9" key="1">
    <citation type="submission" date="2019-11" db="EMBL/GenBank/DDBJ databases">
        <authorList>
            <person name="Feng L."/>
        </authorList>
    </citation>
    <scope>NUCLEOTIDE SEQUENCE</scope>
    <source>
        <strain evidence="9">CTertiumLFYP3</strain>
    </source>
</reference>
<evidence type="ECO:0000256" key="8">
    <source>
        <dbReference type="SAM" id="Phobius"/>
    </source>
</evidence>
<dbReference type="GO" id="GO:0055085">
    <property type="term" value="P:transmembrane transport"/>
    <property type="evidence" value="ECO:0007669"/>
    <property type="project" value="TreeGrafter"/>
</dbReference>
<dbReference type="Pfam" id="PF01594">
    <property type="entry name" value="AI-2E_transport"/>
    <property type="match status" value="1"/>
</dbReference>
<comment type="similarity">
    <text evidence="2">Belongs to the autoinducer-2 exporter (AI-2E) (TC 2.A.86) family.</text>
</comment>
<feature type="transmembrane region" description="Helical" evidence="8">
    <location>
        <begin position="151"/>
        <end position="176"/>
    </location>
</feature>
<keyword evidence="6 8" id="KW-1133">Transmembrane helix</keyword>
<dbReference type="PANTHER" id="PTHR21716:SF53">
    <property type="entry name" value="PERMEASE PERM-RELATED"/>
    <property type="match status" value="1"/>
</dbReference>
<proteinExistence type="inferred from homology"/>